<dbReference type="SMART" id="SM00448">
    <property type="entry name" value="REC"/>
    <property type="match status" value="1"/>
</dbReference>
<dbReference type="Proteomes" id="UP001589683">
    <property type="component" value="Unassembled WGS sequence"/>
</dbReference>
<accession>A0ABV5JLB9</accession>
<name>A0ABV5JLB9_9RHOB</name>
<dbReference type="Gene3D" id="3.40.50.2300">
    <property type="match status" value="1"/>
</dbReference>
<dbReference type="InterPro" id="IPR011006">
    <property type="entry name" value="CheY-like_superfamily"/>
</dbReference>
<proteinExistence type="predicted"/>
<evidence type="ECO:0000313" key="4">
    <source>
        <dbReference type="EMBL" id="MFB9233277.1"/>
    </source>
</evidence>
<reference evidence="4 5" key="1">
    <citation type="submission" date="2024-09" db="EMBL/GenBank/DDBJ databases">
        <authorList>
            <person name="Sun Q."/>
            <person name="Mori K."/>
        </authorList>
    </citation>
    <scope>NUCLEOTIDE SEQUENCE [LARGE SCALE GENOMIC DNA]</scope>
    <source>
        <strain evidence="4 5">CECT 8726</strain>
    </source>
</reference>
<dbReference type="Pfam" id="PF00072">
    <property type="entry name" value="Response_reg"/>
    <property type="match status" value="1"/>
</dbReference>
<feature type="modified residue" description="4-aspartylphosphate" evidence="2">
    <location>
        <position position="54"/>
    </location>
</feature>
<dbReference type="PROSITE" id="PS50110">
    <property type="entry name" value="RESPONSE_REGULATORY"/>
    <property type="match status" value="1"/>
</dbReference>
<protein>
    <submittedName>
        <fullName evidence="4">PleD family two-component system response regulator</fullName>
    </submittedName>
</protein>
<comment type="caution">
    <text evidence="4">The sequence shown here is derived from an EMBL/GenBank/DDBJ whole genome shotgun (WGS) entry which is preliminary data.</text>
</comment>
<dbReference type="CDD" id="cd17574">
    <property type="entry name" value="REC_OmpR"/>
    <property type="match status" value="1"/>
</dbReference>
<dbReference type="PANTHER" id="PTHR44591:SF3">
    <property type="entry name" value="RESPONSE REGULATORY DOMAIN-CONTAINING PROTEIN"/>
    <property type="match status" value="1"/>
</dbReference>
<evidence type="ECO:0000313" key="5">
    <source>
        <dbReference type="Proteomes" id="UP001589683"/>
    </source>
</evidence>
<evidence type="ECO:0000256" key="1">
    <source>
        <dbReference type="ARBA" id="ARBA00022553"/>
    </source>
</evidence>
<dbReference type="RefSeq" id="WP_213888205.1">
    <property type="nucleotide sequence ID" value="NZ_JAGFNU010000003.1"/>
</dbReference>
<feature type="domain" description="Response regulatory" evidence="3">
    <location>
        <begin position="2"/>
        <end position="121"/>
    </location>
</feature>
<sequence length="323" mass="35863">MKVLAVDDDEFIAELVPLLLSNCGDHDVSISMSAEEALTTIANEDDRFDCLFLDIQMPGMSGIELCGKIRALPGYRTTPIFMLTAMNDKSYIDQAFAAGATDYVTKPFDVMAIGEKILAAENLIAEQKENWTRQFSEPTCQADGSTDAKVEFSDANSLEMIEGAVEYDVLSNYLNQLSKSRLYNSTIFAVKVDQAEIIHTQGSSSEFLRLVKEVGCAISETLMSRGFFLMSYVGKGVFVCIFQNSGRESHELLEQHTQQLIQSKQLSYDNGTPAVVSVSMGDPLKPHLSFSKSPDRIFQLAITRVAGKPMQTMPYENKHRWVS</sequence>
<dbReference type="EMBL" id="JBHMEA010000049">
    <property type="protein sequence ID" value="MFB9233277.1"/>
    <property type="molecule type" value="Genomic_DNA"/>
</dbReference>
<dbReference type="InterPro" id="IPR050595">
    <property type="entry name" value="Bact_response_regulator"/>
</dbReference>
<gene>
    <name evidence="4" type="ORF">ACFFUT_15915</name>
</gene>
<dbReference type="InterPro" id="IPR001789">
    <property type="entry name" value="Sig_transdc_resp-reg_receiver"/>
</dbReference>
<dbReference type="PANTHER" id="PTHR44591">
    <property type="entry name" value="STRESS RESPONSE REGULATOR PROTEIN 1"/>
    <property type="match status" value="1"/>
</dbReference>
<keyword evidence="1 2" id="KW-0597">Phosphoprotein</keyword>
<evidence type="ECO:0000259" key="3">
    <source>
        <dbReference type="PROSITE" id="PS50110"/>
    </source>
</evidence>
<organism evidence="4 5">
    <name type="scientific">Pseudohalocynthiibacter aestuariivivens</name>
    <dbReference type="NCBI Taxonomy" id="1591409"/>
    <lineage>
        <taxon>Bacteria</taxon>
        <taxon>Pseudomonadati</taxon>
        <taxon>Pseudomonadota</taxon>
        <taxon>Alphaproteobacteria</taxon>
        <taxon>Rhodobacterales</taxon>
        <taxon>Paracoccaceae</taxon>
        <taxon>Pseudohalocynthiibacter</taxon>
    </lineage>
</organism>
<evidence type="ECO:0000256" key="2">
    <source>
        <dbReference type="PROSITE-ProRule" id="PRU00169"/>
    </source>
</evidence>
<keyword evidence="5" id="KW-1185">Reference proteome</keyword>
<dbReference type="SUPFAM" id="SSF52172">
    <property type="entry name" value="CheY-like"/>
    <property type="match status" value="1"/>
</dbReference>